<name>D2V1Z8_NAEGR</name>
<accession>D2V1Z8</accession>
<organism evidence="2">
    <name type="scientific">Naegleria gruberi</name>
    <name type="common">Amoeba</name>
    <dbReference type="NCBI Taxonomy" id="5762"/>
    <lineage>
        <taxon>Eukaryota</taxon>
        <taxon>Discoba</taxon>
        <taxon>Heterolobosea</taxon>
        <taxon>Tetramitia</taxon>
        <taxon>Eutetramitia</taxon>
        <taxon>Vahlkampfiidae</taxon>
        <taxon>Naegleria</taxon>
    </lineage>
</organism>
<dbReference type="RefSeq" id="XP_002682142.1">
    <property type="nucleotide sequence ID" value="XM_002682096.1"/>
</dbReference>
<dbReference type="InParanoid" id="D2V1Z8"/>
<gene>
    <name evidence="1" type="ORF">NAEGRDRAFT_62751</name>
</gene>
<dbReference type="VEuPathDB" id="AmoebaDB:NAEGRDRAFT_62751"/>
<proteinExistence type="predicted"/>
<evidence type="ECO:0000313" key="2">
    <source>
        <dbReference type="Proteomes" id="UP000006671"/>
    </source>
</evidence>
<dbReference type="AlphaFoldDB" id="D2V1Z8"/>
<dbReference type="Proteomes" id="UP000006671">
    <property type="component" value="Unassembled WGS sequence"/>
</dbReference>
<evidence type="ECO:0000313" key="1">
    <source>
        <dbReference type="EMBL" id="EFC49398.1"/>
    </source>
</evidence>
<sequence length="170" mass="20135">MMNNLHKRSRQVPFEDECNESAKRTKLVLYVDELEQLNYTNNKEEYSSSLNYYSPSTYLEEYFATQPQFHVQPYNEEEQDWIDAPRSCTRDYVVYFTDNHEGHEEVDEQESISKIKYITELLSVVRESDYYTNKETDFNLPNTTVLNFFENLPCAAQQQALPEETDGQCC</sequence>
<reference evidence="1 2" key="1">
    <citation type="journal article" date="2010" name="Cell">
        <title>The genome of Naegleria gruberi illuminates early eukaryotic versatility.</title>
        <authorList>
            <person name="Fritz-Laylin L.K."/>
            <person name="Prochnik S.E."/>
            <person name="Ginger M.L."/>
            <person name="Dacks J.B."/>
            <person name="Carpenter M.L."/>
            <person name="Field M.C."/>
            <person name="Kuo A."/>
            <person name="Paredez A."/>
            <person name="Chapman J."/>
            <person name="Pham J."/>
            <person name="Shu S."/>
            <person name="Neupane R."/>
            <person name="Cipriano M."/>
            <person name="Mancuso J."/>
            <person name="Tu H."/>
            <person name="Salamov A."/>
            <person name="Lindquist E."/>
            <person name="Shapiro H."/>
            <person name="Lucas S."/>
            <person name="Grigoriev I.V."/>
            <person name="Cande W.Z."/>
            <person name="Fulton C."/>
            <person name="Rokhsar D.S."/>
            <person name="Dawson S.C."/>
        </authorList>
    </citation>
    <scope>NUCLEOTIDE SEQUENCE [LARGE SCALE GENOMIC DNA]</scope>
    <source>
        <strain evidence="1 2">NEG-M</strain>
    </source>
</reference>
<dbReference type="KEGG" id="ngr:NAEGRDRAFT_62751"/>
<protein>
    <submittedName>
        <fullName evidence="1">Predicted protein</fullName>
    </submittedName>
</protein>
<keyword evidence="2" id="KW-1185">Reference proteome</keyword>
<dbReference type="EMBL" id="GG738848">
    <property type="protein sequence ID" value="EFC49398.1"/>
    <property type="molecule type" value="Genomic_DNA"/>
</dbReference>
<dbReference type="GeneID" id="8862568"/>